<proteinExistence type="predicted"/>
<dbReference type="GO" id="GO:0003677">
    <property type="term" value="F:DNA binding"/>
    <property type="evidence" value="ECO:0007669"/>
    <property type="project" value="UniProtKB-UniRule"/>
</dbReference>
<feature type="compositionally biased region" description="Polar residues" evidence="2">
    <location>
        <begin position="288"/>
        <end position="308"/>
    </location>
</feature>
<feature type="region of interest" description="Disordered" evidence="2">
    <location>
        <begin position="211"/>
        <end position="245"/>
    </location>
</feature>
<dbReference type="PANTHER" id="PTHR31366">
    <property type="entry name" value="UPF0739 PROTEIN C1ORF74"/>
    <property type="match status" value="1"/>
</dbReference>
<gene>
    <name evidence="4" type="ORF">EMPS_04921</name>
</gene>
<feature type="region of interest" description="Disordered" evidence="2">
    <location>
        <begin position="286"/>
        <end position="445"/>
    </location>
</feature>
<comment type="caution">
    <text evidence="4">The sequence shown here is derived from an EMBL/GenBank/DDBJ whole genome shotgun (WGS) entry which is preliminary data.</text>
</comment>
<dbReference type="InterPro" id="IPR056775">
    <property type="entry name" value="YABBY_C"/>
</dbReference>
<keyword evidence="5" id="KW-1185">Reference proteome</keyword>
<dbReference type="InterPro" id="IPR036910">
    <property type="entry name" value="HMG_box_dom_sf"/>
</dbReference>
<dbReference type="GO" id="GO:0005634">
    <property type="term" value="C:nucleus"/>
    <property type="evidence" value="ECO:0007669"/>
    <property type="project" value="UniProtKB-UniRule"/>
</dbReference>
<evidence type="ECO:0000256" key="2">
    <source>
        <dbReference type="SAM" id="MobiDB-lite"/>
    </source>
</evidence>
<name>A0A9P3LVY3_9FUNG</name>
<dbReference type="Pfam" id="PF14953">
    <property type="entry name" value="DUF4504"/>
    <property type="match status" value="1"/>
</dbReference>
<dbReference type="Gene3D" id="1.10.30.10">
    <property type="entry name" value="High mobility group box domain"/>
    <property type="match status" value="1"/>
</dbReference>
<dbReference type="OrthoDB" id="2395010at2759"/>
<feature type="domain" description="HMG box" evidence="3">
    <location>
        <begin position="481"/>
        <end position="530"/>
    </location>
</feature>
<dbReference type="PROSITE" id="PS50118">
    <property type="entry name" value="HMG_BOX_2"/>
    <property type="match status" value="1"/>
</dbReference>
<dbReference type="AlphaFoldDB" id="A0A9P3LVY3"/>
<sequence>MERSALEALLRIIRTALGKRINQTAQTSLANDILCVSVGLRSASLVDQLYLSENDIERIQSMFHHSARFSHLDLLSIGEDHIFIIHRALLHQDIQDYLSNSPKGLQRVFVNVDYRLSQPELVPDNRCWPLEEYIRERLLPEVLYRIESWDQADSIYKPLPVPPKRLLSVVTLTGWLLSYPVNYIVPSSLPPARQPRSRTPEEKHHHLVGEYESHWSDHGSTPPESEQELEDDDDEEDENAGRNCLANQPLVITRVQLEPSDTVDGLRDHCLLSFSYPADLVEKFIDDSQPTPVSPLSPSAPGSPTLSSGVALEVDQGLRLDGDGSNNVVNNDNDEDDDDDDEFVDALSSEEEVDAMNTEGTTSASKTPSRRRSSAGANSKLTSEQRSRRSSAAASSSLEKVSPQRASPENSSFEQNDREPNTCCNTNDIDGIKKGSSSATYDENRQLPFSNPDICAAGRSFLHQLHSRFQKQTSAKKSASTGKKLSPYNMYMKSELAKVKAEKPGLNHKEAFKEVATRWKDAAENPKNAK</sequence>
<dbReference type="InterPro" id="IPR009071">
    <property type="entry name" value="HMG_box_dom"/>
</dbReference>
<accession>A0A9P3LVY3</accession>
<dbReference type="Pfam" id="PF04690">
    <property type="entry name" value="YABBY"/>
    <property type="match status" value="1"/>
</dbReference>
<feature type="compositionally biased region" description="Acidic residues" evidence="2">
    <location>
        <begin position="225"/>
        <end position="238"/>
    </location>
</feature>
<evidence type="ECO:0000313" key="4">
    <source>
        <dbReference type="EMBL" id="GJJ72563.1"/>
    </source>
</evidence>
<feature type="region of interest" description="Disordered" evidence="2">
    <location>
        <begin position="469"/>
        <end position="489"/>
    </location>
</feature>
<organism evidence="4 5">
    <name type="scientific">Entomortierella parvispora</name>
    <dbReference type="NCBI Taxonomy" id="205924"/>
    <lineage>
        <taxon>Eukaryota</taxon>
        <taxon>Fungi</taxon>
        <taxon>Fungi incertae sedis</taxon>
        <taxon>Mucoromycota</taxon>
        <taxon>Mortierellomycotina</taxon>
        <taxon>Mortierellomycetes</taxon>
        <taxon>Mortierellales</taxon>
        <taxon>Mortierellaceae</taxon>
        <taxon>Entomortierella</taxon>
    </lineage>
</organism>
<feature type="DNA-binding region" description="HMG box" evidence="1">
    <location>
        <begin position="481"/>
        <end position="530"/>
    </location>
</feature>
<feature type="compositionally biased region" description="Polar residues" evidence="2">
    <location>
        <begin position="404"/>
        <end position="414"/>
    </location>
</feature>
<dbReference type="CDD" id="cd00084">
    <property type="entry name" value="HMG-box_SF"/>
    <property type="match status" value="1"/>
</dbReference>
<dbReference type="InterPro" id="IPR027850">
    <property type="entry name" value="DUF4504"/>
</dbReference>
<evidence type="ECO:0000313" key="5">
    <source>
        <dbReference type="Proteomes" id="UP000827284"/>
    </source>
</evidence>
<evidence type="ECO:0000256" key="1">
    <source>
        <dbReference type="PROSITE-ProRule" id="PRU00267"/>
    </source>
</evidence>
<protein>
    <recommendedName>
        <fullName evidence="3">HMG box domain-containing protein</fullName>
    </recommendedName>
</protein>
<dbReference type="SUPFAM" id="SSF47095">
    <property type="entry name" value="HMG-box"/>
    <property type="match status" value="1"/>
</dbReference>
<keyword evidence="1" id="KW-0539">Nucleus</keyword>
<feature type="compositionally biased region" description="Low complexity" evidence="2">
    <location>
        <begin position="470"/>
        <end position="484"/>
    </location>
</feature>
<keyword evidence="1" id="KW-0238">DNA-binding</keyword>
<reference evidence="4" key="2">
    <citation type="journal article" date="2022" name="Microbiol. Resour. Announc.">
        <title>Whole-Genome Sequence of Entomortierella parvispora E1425, a Mucoromycotan Fungus Associated with Burkholderiaceae-Related Endosymbiotic Bacteria.</title>
        <authorList>
            <person name="Herlambang A."/>
            <person name="Guo Y."/>
            <person name="Takashima Y."/>
            <person name="Narisawa K."/>
            <person name="Ohta H."/>
            <person name="Nishizawa T."/>
        </authorList>
    </citation>
    <scope>NUCLEOTIDE SEQUENCE</scope>
    <source>
        <strain evidence="4">E1425</strain>
    </source>
</reference>
<evidence type="ECO:0000259" key="3">
    <source>
        <dbReference type="PROSITE" id="PS50118"/>
    </source>
</evidence>
<dbReference type="EMBL" id="BQFW01000007">
    <property type="protein sequence ID" value="GJJ72563.1"/>
    <property type="molecule type" value="Genomic_DNA"/>
</dbReference>
<dbReference type="Proteomes" id="UP000827284">
    <property type="component" value="Unassembled WGS sequence"/>
</dbReference>
<feature type="compositionally biased region" description="Acidic residues" evidence="2">
    <location>
        <begin position="332"/>
        <end position="354"/>
    </location>
</feature>
<feature type="compositionally biased region" description="Polar residues" evidence="2">
    <location>
        <begin position="358"/>
        <end position="367"/>
    </location>
</feature>
<feature type="compositionally biased region" description="Polar residues" evidence="2">
    <location>
        <begin position="375"/>
        <end position="384"/>
    </location>
</feature>
<reference evidence="4" key="1">
    <citation type="submission" date="2021-11" db="EMBL/GenBank/DDBJ databases">
        <authorList>
            <person name="Herlambang A."/>
            <person name="Guo Y."/>
            <person name="Takashima Y."/>
            <person name="Nishizawa T."/>
        </authorList>
    </citation>
    <scope>NUCLEOTIDE SEQUENCE</scope>
    <source>
        <strain evidence="4">E1425</strain>
    </source>
</reference>
<dbReference type="PANTHER" id="PTHR31366:SF2">
    <property type="entry name" value="UPF0739 PROTEIN C1ORF74"/>
    <property type="match status" value="1"/>
</dbReference>